<sequence length="334" mass="37294">DVQLMGLVAGNLTRKQFGKKASFVNNIILNYTNVCVTDCKFCAFYRPPGDDEAYTRSLDEIEARVKTACEMFKIRQVLFQGGHNPDLSIEYYEDAFKLIRTKFPEVGVHALSPSEIDMIARVEKSSTREILARLKDAGLQTIPGAGAEILVDSVKDIISPKKITSDEWIRIMEEAHSLDIPASATMMYGHVESNNDIMEHFYRLVKLQEKTNGFMAFIPWSFEPNHTLMQKEGLVTFGAGGNQLLKMIAISRIIFDGLIPHLQSSWLTNGVGMAQLALQYGADDFGGTLIGEEVVSCTGSRSTELTGKQIIDAVHQIGYKAEERDNFYRTVSTF</sequence>
<gene>
    <name evidence="8" type="ORF">LCGC14_1823670</name>
</gene>
<dbReference type="PANTHER" id="PTHR43076">
    <property type="entry name" value="FO SYNTHASE (COFH)"/>
    <property type="match status" value="1"/>
</dbReference>
<dbReference type="InterPro" id="IPR007197">
    <property type="entry name" value="rSAM"/>
</dbReference>
<evidence type="ECO:0000313" key="8">
    <source>
        <dbReference type="EMBL" id="KKL98514.1"/>
    </source>
</evidence>
<dbReference type="SFLD" id="SFLDF00343">
    <property type="entry name" value="aminofutalosine_synthase_(mqnE"/>
    <property type="match status" value="1"/>
</dbReference>
<dbReference type="SUPFAM" id="SSF102114">
    <property type="entry name" value="Radical SAM enzymes"/>
    <property type="match status" value="1"/>
</dbReference>
<evidence type="ECO:0000256" key="4">
    <source>
        <dbReference type="ARBA" id="ARBA00022723"/>
    </source>
</evidence>
<evidence type="ECO:0000256" key="1">
    <source>
        <dbReference type="ARBA" id="ARBA00001966"/>
    </source>
</evidence>
<dbReference type="SFLD" id="SFLDG01389">
    <property type="entry name" value="menaquinone_synthsis_involved"/>
    <property type="match status" value="1"/>
</dbReference>
<dbReference type="PIRSF" id="PIRSF004762">
    <property type="entry name" value="CHP00423"/>
    <property type="match status" value="1"/>
</dbReference>
<proteinExistence type="predicted"/>
<protein>
    <recommendedName>
        <fullName evidence="7">Radical SAM core domain-containing protein</fullName>
    </recommendedName>
</protein>
<dbReference type="InterPro" id="IPR034405">
    <property type="entry name" value="F420"/>
</dbReference>
<dbReference type="InterPro" id="IPR020050">
    <property type="entry name" value="FO_synthase_su2"/>
</dbReference>
<dbReference type="InterPro" id="IPR058240">
    <property type="entry name" value="rSAM_sf"/>
</dbReference>
<dbReference type="InterPro" id="IPR013785">
    <property type="entry name" value="Aldolase_TIM"/>
</dbReference>
<dbReference type="AlphaFoldDB" id="A0A0F9GI51"/>
<evidence type="ECO:0000256" key="6">
    <source>
        <dbReference type="ARBA" id="ARBA00023014"/>
    </source>
</evidence>
<evidence type="ECO:0000256" key="3">
    <source>
        <dbReference type="ARBA" id="ARBA00022691"/>
    </source>
</evidence>
<dbReference type="GO" id="GO:0051539">
    <property type="term" value="F:4 iron, 4 sulfur cluster binding"/>
    <property type="evidence" value="ECO:0007669"/>
    <property type="project" value="UniProtKB-KW"/>
</dbReference>
<accession>A0A0F9GI51</accession>
<dbReference type="EMBL" id="LAZR01017902">
    <property type="protein sequence ID" value="KKL98514.1"/>
    <property type="molecule type" value="Genomic_DNA"/>
</dbReference>
<reference evidence="8" key="1">
    <citation type="journal article" date="2015" name="Nature">
        <title>Complex archaea that bridge the gap between prokaryotes and eukaryotes.</title>
        <authorList>
            <person name="Spang A."/>
            <person name="Saw J.H."/>
            <person name="Jorgensen S.L."/>
            <person name="Zaremba-Niedzwiedzka K."/>
            <person name="Martijn J."/>
            <person name="Lind A.E."/>
            <person name="van Eijk R."/>
            <person name="Schleper C."/>
            <person name="Guy L."/>
            <person name="Ettema T.J."/>
        </authorList>
    </citation>
    <scope>NUCLEOTIDE SEQUENCE</scope>
</reference>
<dbReference type="Pfam" id="PF19288">
    <property type="entry name" value="CofH_C"/>
    <property type="match status" value="1"/>
</dbReference>
<comment type="caution">
    <text evidence="8">The sequence shown here is derived from an EMBL/GenBank/DDBJ whole genome shotgun (WGS) entry which is preliminary data.</text>
</comment>
<keyword evidence="5" id="KW-0408">Iron</keyword>
<evidence type="ECO:0000256" key="5">
    <source>
        <dbReference type="ARBA" id="ARBA00023004"/>
    </source>
</evidence>
<dbReference type="PROSITE" id="PS51918">
    <property type="entry name" value="RADICAL_SAM"/>
    <property type="match status" value="1"/>
</dbReference>
<dbReference type="SFLD" id="SFLDF00342">
    <property type="entry name" value="cyclic_dehypoxanthine_futalosi"/>
    <property type="match status" value="1"/>
</dbReference>
<dbReference type="PANTHER" id="PTHR43076:SF1">
    <property type="entry name" value="LIPOYL SYNTHASE 2"/>
    <property type="match status" value="1"/>
</dbReference>
<evidence type="ECO:0000259" key="7">
    <source>
        <dbReference type="PROSITE" id="PS51918"/>
    </source>
</evidence>
<dbReference type="SFLD" id="SFLDS00029">
    <property type="entry name" value="Radical_SAM"/>
    <property type="match status" value="1"/>
</dbReference>
<comment type="cofactor">
    <cofactor evidence="1">
        <name>[4Fe-4S] cluster</name>
        <dbReference type="ChEBI" id="CHEBI:49883"/>
    </cofactor>
</comment>
<keyword evidence="4" id="KW-0479">Metal-binding</keyword>
<keyword evidence="3" id="KW-0949">S-adenosyl-L-methionine</keyword>
<feature type="domain" description="Radical SAM core" evidence="7">
    <location>
        <begin position="21"/>
        <end position="258"/>
    </location>
</feature>
<dbReference type="GO" id="GO:0044689">
    <property type="term" value="F:7,8-didemethyl-8-hydroxy-5-deazariboflavin synthase activity"/>
    <property type="evidence" value="ECO:0007669"/>
    <property type="project" value="TreeGrafter"/>
</dbReference>
<dbReference type="Gene3D" id="3.20.20.70">
    <property type="entry name" value="Aldolase class I"/>
    <property type="match status" value="1"/>
</dbReference>
<dbReference type="SFLD" id="SFLDG01064">
    <property type="entry name" value="F420__menaquinone_cofactor_bio"/>
    <property type="match status" value="1"/>
</dbReference>
<feature type="non-terminal residue" evidence="8">
    <location>
        <position position="1"/>
    </location>
</feature>
<name>A0A0F9GI51_9ZZZZ</name>
<dbReference type="InterPro" id="IPR045567">
    <property type="entry name" value="CofH/MnqC-like_C"/>
</dbReference>
<dbReference type="NCBIfam" id="TIGR00423">
    <property type="entry name" value="CofH family radical SAM protein"/>
    <property type="match status" value="1"/>
</dbReference>
<dbReference type="CDD" id="cd01335">
    <property type="entry name" value="Radical_SAM"/>
    <property type="match status" value="1"/>
</dbReference>
<dbReference type="GO" id="GO:0016765">
    <property type="term" value="F:transferase activity, transferring alkyl or aryl (other than methyl) groups"/>
    <property type="evidence" value="ECO:0007669"/>
    <property type="project" value="InterPro"/>
</dbReference>
<dbReference type="Pfam" id="PF04055">
    <property type="entry name" value="Radical_SAM"/>
    <property type="match status" value="1"/>
</dbReference>
<evidence type="ECO:0000256" key="2">
    <source>
        <dbReference type="ARBA" id="ARBA00022485"/>
    </source>
</evidence>
<dbReference type="GO" id="GO:0046872">
    <property type="term" value="F:metal ion binding"/>
    <property type="evidence" value="ECO:0007669"/>
    <property type="project" value="UniProtKB-KW"/>
</dbReference>
<keyword evidence="6" id="KW-0411">Iron-sulfur</keyword>
<keyword evidence="2" id="KW-0004">4Fe-4S</keyword>
<organism evidence="8">
    <name type="scientific">marine sediment metagenome</name>
    <dbReference type="NCBI Taxonomy" id="412755"/>
    <lineage>
        <taxon>unclassified sequences</taxon>
        <taxon>metagenomes</taxon>
        <taxon>ecological metagenomes</taxon>
    </lineage>
</organism>